<feature type="chain" id="PRO_5013281744" description="Secreted protein" evidence="1">
    <location>
        <begin position="32"/>
        <end position="193"/>
    </location>
</feature>
<organism evidence="2 3">
    <name type="scientific">Clavibacter michiganensis</name>
    <dbReference type="NCBI Taxonomy" id="28447"/>
    <lineage>
        <taxon>Bacteria</taxon>
        <taxon>Bacillati</taxon>
        <taxon>Actinomycetota</taxon>
        <taxon>Actinomycetes</taxon>
        <taxon>Micrococcales</taxon>
        <taxon>Microbacteriaceae</taxon>
        <taxon>Clavibacter</taxon>
    </lineage>
</organism>
<name>A0A251YT35_9MICO</name>
<dbReference type="EMBL" id="MDJY01000018">
    <property type="protein sequence ID" value="OUE27427.1"/>
    <property type="molecule type" value="Genomic_DNA"/>
</dbReference>
<feature type="signal peptide" evidence="1">
    <location>
        <begin position="1"/>
        <end position="31"/>
    </location>
</feature>
<evidence type="ECO:0000313" key="2">
    <source>
        <dbReference type="EMBL" id="OUE27427.1"/>
    </source>
</evidence>
<evidence type="ECO:0008006" key="4">
    <source>
        <dbReference type="Google" id="ProtNLM"/>
    </source>
</evidence>
<evidence type="ECO:0000256" key="1">
    <source>
        <dbReference type="SAM" id="SignalP"/>
    </source>
</evidence>
<sequence>MNSRSKAPIYVSVAAVVALGLTCICSGAADAAEMAQPPGSSAISGQATSRLHAELDASDVPREISLVDGRSVTTYHVGSGIEIVYPEGAAAVPPQGEFESKISGGLDDGTGHPYILFNSFDQDTIINGSGFLIGIAACGAFPETCVITTGVLAAAQQYLSYNGKCSDDRQLLLPFFGHEAAWSGVDDSWIRCV</sequence>
<dbReference type="AlphaFoldDB" id="A0A251YT35"/>
<reference evidence="2 3" key="1">
    <citation type="submission" date="2016-08" db="EMBL/GenBank/DDBJ databases">
        <title>Genome sequence of Clavibacter michiganensis spp strain CFBP8017.</title>
        <authorList>
            <person name="Thapa S.P."/>
            <person name="Coaker G."/>
            <person name="Jacques M.-A."/>
        </authorList>
    </citation>
    <scope>NUCLEOTIDE SEQUENCE [LARGE SCALE GENOMIC DNA]</scope>
    <source>
        <strain evidence="2">CFBP8017</strain>
    </source>
</reference>
<dbReference type="Proteomes" id="UP000195011">
    <property type="component" value="Unassembled WGS sequence"/>
</dbReference>
<comment type="caution">
    <text evidence="2">The sequence shown here is derived from an EMBL/GenBank/DDBJ whole genome shotgun (WGS) entry which is preliminary data.</text>
</comment>
<proteinExistence type="predicted"/>
<evidence type="ECO:0000313" key="3">
    <source>
        <dbReference type="Proteomes" id="UP000195011"/>
    </source>
</evidence>
<protein>
    <recommendedName>
        <fullName evidence="4">Secreted protein</fullName>
    </recommendedName>
</protein>
<accession>A0A251YT35</accession>
<dbReference type="RefSeq" id="WP_086516523.1">
    <property type="nucleotide sequence ID" value="NZ_MDJY01000018.1"/>
</dbReference>
<gene>
    <name evidence="2" type="ORF">BFL36_02940</name>
</gene>
<keyword evidence="1" id="KW-0732">Signal</keyword>